<dbReference type="InterPro" id="IPR032675">
    <property type="entry name" value="LRR_dom_sf"/>
</dbReference>
<evidence type="ECO:0000256" key="1">
    <source>
        <dbReference type="SAM" id="MobiDB-lite"/>
    </source>
</evidence>
<comment type="caution">
    <text evidence="3">The sequence shown here is derived from an EMBL/GenBank/DDBJ whole genome shotgun (WGS) entry which is preliminary data.</text>
</comment>
<keyword evidence="4" id="KW-1185">Reference proteome</keyword>
<organism evidence="3 4">
    <name type="scientific">Oopsacas minuta</name>
    <dbReference type="NCBI Taxonomy" id="111878"/>
    <lineage>
        <taxon>Eukaryota</taxon>
        <taxon>Metazoa</taxon>
        <taxon>Porifera</taxon>
        <taxon>Hexactinellida</taxon>
        <taxon>Hexasterophora</taxon>
        <taxon>Lyssacinosida</taxon>
        <taxon>Leucopsacidae</taxon>
        <taxon>Oopsacas</taxon>
    </lineage>
</organism>
<dbReference type="InterPro" id="IPR027962">
    <property type="entry name" value="ERICH3"/>
</dbReference>
<dbReference type="SUPFAM" id="SSF52047">
    <property type="entry name" value="RNI-like"/>
    <property type="match status" value="1"/>
</dbReference>
<evidence type="ECO:0000313" key="3">
    <source>
        <dbReference type="EMBL" id="KAI6654240.1"/>
    </source>
</evidence>
<evidence type="ECO:0000259" key="2">
    <source>
        <dbReference type="Pfam" id="PF15257"/>
    </source>
</evidence>
<feature type="compositionally biased region" description="Low complexity" evidence="1">
    <location>
        <begin position="156"/>
        <end position="167"/>
    </location>
</feature>
<feature type="region of interest" description="Disordered" evidence="1">
    <location>
        <begin position="133"/>
        <end position="195"/>
    </location>
</feature>
<dbReference type="Proteomes" id="UP001165289">
    <property type="component" value="Unassembled WGS sequence"/>
</dbReference>
<feature type="region of interest" description="Disordered" evidence="1">
    <location>
        <begin position="437"/>
        <end position="488"/>
    </location>
</feature>
<feature type="compositionally biased region" description="Low complexity" evidence="1">
    <location>
        <begin position="474"/>
        <end position="488"/>
    </location>
</feature>
<protein>
    <submittedName>
        <fullName evidence="3">Glutamate-rich protein 3-like isoform X3</fullName>
    </submittedName>
</protein>
<feature type="compositionally biased region" description="Low complexity" evidence="1">
    <location>
        <begin position="443"/>
        <end position="458"/>
    </location>
</feature>
<feature type="domain" description="DUF4590" evidence="2">
    <location>
        <begin position="244"/>
        <end position="346"/>
    </location>
</feature>
<dbReference type="Gene3D" id="3.80.10.10">
    <property type="entry name" value="Ribonuclease Inhibitor"/>
    <property type="match status" value="2"/>
</dbReference>
<gene>
    <name evidence="3" type="ORF">LOD99_639</name>
</gene>
<dbReference type="PANTHER" id="PTHR23034:SF2">
    <property type="entry name" value="GLUTAMATE-RICH PROTEIN 3"/>
    <property type="match status" value="1"/>
</dbReference>
<sequence>MAARADMSYLATYNSLLDEHLGQYLSRPAVRRHLRRQGLIKGGGEVVGEEEWRAVVHRREVKEKMDRDKFQQQRRRVREEDVVRRGAEHRHRQLLQSNYALADRIRLQAERHHPAYVRERNFTPLSRADSNALGIKSTPVVPDRDLITPSTATTKSSQSIGSSSLRSLYRNSPYVPKPPSKNAHPSYKSSGKTELRNTQYHVTNMHRRNVIKPVYGGTPLVQSKATITLLYKGRGIKLNGKTIQETQSDVSVYQQHCGGNAVLVYHGYLSPGSRFSFISRRHMDSTLGLTFYLSGLVDARLSACCEYRYKPGHRVGGGGKTCHYEWVSVKDATPCFKCQAEIETDKFIVAEKSSINNSHKNSHIKEAWVNTSILSVNKEVSYFSSEFDEVSSSAGEDNEVVKTAIKLEDTEALNAASIPEGIVPAYPQVEENLEVPEMVSRRSSLSSDSDGTSSVSLDSDLDESQSESEIRPDSAVSNTVSSTSQSSYTAMSRDYSSSLGHVTPDDRLLVPSALTAVSPAFSEALVENIIAEQQLAITEVEDINIPTHNVGTSIHGVDSVTDNLDNSPQNSVFLSSPEVDNTAVELNTSVHTSADVTSSPLSMVTNNDTNNCITPYIISGTSLHITRNLTHTQIEELVQLIQDNTIHSLILENTRNFTPNHLDTLFTHMVAINKIQITHSELTKDHLNIILEYLQQTETLEISHSVISPDHFIVFMNNLAVAAPKLAEFNTSYCDIRLESPITNVLNSLVHLTSVNLSGNVLKNAIRFDSLHTPNLKELHLDNTELQEPELLELFNFLFSNAAIHTLSLKGNYLSKQVLQRLLDLLQENRNIKQLFFTPSNTDDSQIQHINVKLITDILDKRAI</sequence>
<name>A0AAV7JZH6_9METZ</name>
<accession>A0AAV7JZH6</accession>
<evidence type="ECO:0000313" key="4">
    <source>
        <dbReference type="Proteomes" id="UP001165289"/>
    </source>
</evidence>
<dbReference type="EMBL" id="JAKMXF010000222">
    <property type="protein sequence ID" value="KAI6654240.1"/>
    <property type="molecule type" value="Genomic_DNA"/>
</dbReference>
<proteinExistence type="predicted"/>
<dbReference type="PANTHER" id="PTHR23034">
    <property type="entry name" value="GLUTAMATE-RICH PROTEIN 3"/>
    <property type="match status" value="1"/>
</dbReference>
<dbReference type="AlphaFoldDB" id="A0AAV7JZH6"/>
<reference evidence="3 4" key="1">
    <citation type="journal article" date="2023" name="BMC Biol.">
        <title>The compact genome of the sponge Oopsacas minuta (Hexactinellida) is lacking key metazoan core genes.</title>
        <authorList>
            <person name="Santini S."/>
            <person name="Schenkelaars Q."/>
            <person name="Jourda C."/>
            <person name="Duchesne M."/>
            <person name="Belahbib H."/>
            <person name="Rocher C."/>
            <person name="Selva M."/>
            <person name="Riesgo A."/>
            <person name="Vervoort M."/>
            <person name="Leys S.P."/>
            <person name="Kodjabachian L."/>
            <person name="Le Bivic A."/>
            <person name="Borchiellini C."/>
            <person name="Claverie J.M."/>
            <person name="Renard E."/>
        </authorList>
    </citation>
    <scope>NUCLEOTIDE SEQUENCE [LARGE SCALE GENOMIC DNA]</scope>
    <source>
        <strain evidence="3">SPO-2</strain>
    </source>
</reference>
<dbReference type="Pfam" id="PF15257">
    <property type="entry name" value="DUF4590"/>
    <property type="match status" value="1"/>
</dbReference>
<dbReference type="InterPro" id="IPR048257">
    <property type="entry name" value="DUF4590"/>
</dbReference>